<gene>
    <name evidence="2" type="ORF">ABFY20_14330</name>
</gene>
<dbReference type="AlphaFoldDB" id="A0AB39BDV5"/>
<dbReference type="InterPro" id="IPR000835">
    <property type="entry name" value="HTH_MarR-typ"/>
</dbReference>
<dbReference type="SUPFAM" id="SSF46785">
    <property type="entry name" value="Winged helix' DNA-binding domain"/>
    <property type="match status" value="1"/>
</dbReference>
<dbReference type="PANTHER" id="PTHR33164">
    <property type="entry name" value="TRANSCRIPTIONAL REGULATOR, MARR FAMILY"/>
    <property type="match status" value="1"/>
</dbReference>
<dbReference type="InterPro" id="IPR036390">
    <property type="entry name" value="WH_DNA-bd_sf"/>
</dbReference>
<reference evidence="2" key="1">
    <citation type="submission" date="2024-05" db="EMBL/GenBank/DDBJ databases">
        <title>Herbiconiux sp. A18JL235.</title>
        <authorList>
            <person name="Zhang G."/>
        </authorList>
    </citation>
    <scope>NUCLEOTIDE SEQUENCE</scope>
    <source>
        <strain evidence="2">A18JL235</strain>
    </source>
</reference>
<dbReference type="Gene3D" id="1.10.10.10">
    <property type="entry name" value="Winged helix-like DNA-binding domain superfamily/Winged helix DNA-binding domain"/>
    <property type="match status" value="1"/>
</dbReference>
<dbReference type="InterPro" id="IPR036388">
    <property type="entry name" value="WH-like_DNA-bd_sf"/>
</dbReference>
<dbReference type="PANTHER" id="PTHR33164:SF99">
    <property type="entry name" value="MARR FAMILY REGULATORY PROTEIN"/>
    <property type="match status" value="1"/>
</dbReference>
<dbReference type="PROSITE" id="PS50995">
    <property type="entry name" value="HTH_MARR_2"/>
    <property type="match status" value="1"/>
</dbReference>
<dbReference type="SMART" id="SM00347">
    <property type="entry name" value="HTH_MARR"/>
    <property type="match status" value="1"/>
</dbReference>
<name>A0AB39BDV5_9MICO</name>
<proteinExistence type="predicted"/>
<evidence type="ECO:0000259" key="1">
    <source>
        <dbReference type="PROSITE" id="PS50995"/>
    </source>
</evidence>
<dbReference type="PRINTS" id="PR00598">
    <property type="entry name" value="HTHMARR"/>
</dbReference>
<accession>A0AB39BDV5</accession>
<protein>
    <submittedName>
        <fullName evidence="2">MarR family winged helix-turn-helix transcriptional regulator</fullName>
    </submittedName>
</protein>
<dbReference type="GO" id="GO:0006950">
    <property type="term" value="P:response to stress"/>
    <property type="evidence" value="ECO:0007669"/>
    <property type="project" value="TreeGrafter"/>
</dbReference>
<evidence type="ECO:0000313" key="2">
    <source>
        <dbReference type="EMBL" id="XDI04501.1"/>
    </source>
</evidence>
<dbReference type="InterPro" id="IPR039422">
    <property type="entry name" value="MarR/SlyA-like"/>
</dbReference>
<feature type="domain" description="HTH marR-type" evidence="1">
    <location>
        <begin position="17"/>
        <end position="159"/>
    </location>
</feature>
<dbReference type="RefSeq" id="WP_368496904.1">
    <property type="nucleotide sequence ID" value="NZ_CP162511.1"/>
</dbReference>
<dbReference type="GO" id="GO:0003700">
    <property type="term" value="F:DNA-binding transcription factor activity"/>
    <property type="evidence" value="ECO:0007669"/>
    <property type="project" value="InterPro"/>
</dbReference>
<sequence length="175" mass="19451">MENSRPARRRPSPTSHDLRVWRDFVEAGARIRSLLAARLQAESGVSAGDYSVMLALSEAPEKRMRSSKLAETVGWERSRLSHHLGRMEKRGLVLRAPSSADSRGAEVTLTAEGASRFRVASVAHLRAVQELFVEAFESSSEADLDAVEATTAALRRHLDGFSRREPHPDEESRFN</sequence>
<dbReference type="EMBL" id="CP162511">
    <property type="protein sequence ID" value="XDI04501.1"/>
    <property type="molecule type" value="Genomic_DNA"/>
</dbReference>
<organism evidence="2">
    <name type="scientific">Herbiconiux sp. A18JL235</name>
    <dbReference type="NCBI Taxonomy" id="3152363"/>
    <lineage>
        <taxon>Bacteria</taxon>
        <taxon>Bacillati</taxon>
        <taxon>Actinomycetota</taxon>
        <taxon>Actinomycetes</taxon>
        <taxon>Micrococcales</taxon>
        <taxon>Microbacteriaceae</taxon>
        <taxon>Herbiconiux</taxon>
    </lineage>
</organism>